<dbReference type="InterPro" id="IPR045584">
    <property type="entry name" value="Pilin-like"/>
</dbReference>
<evidence type="ECO:0000256" key="1">
    <source>
        <dbReference type="SAM" id="Phobius"/>
    </source>
</evidence>
<dbReference type="SUPFAM" id="SSF54523">
    <property type="entry name" value="Pili subunits"/>
    <property type="match status" value="1"/>
</dbReference>
<dbReference type="Gene3D" id="3.30.1690.10">
    <property type="entry name" value="TcpA-like pilin"/>
    <property type="match status" value="1"/>
</dbReference>
<organism evidence="3">
    <name type="scientific">Sulfitobacter litoralis</name>
    <dbReference type="NCBI Taxonomy" id="335975"/>
    <lineage>
        <taxon>Bacteria</taxon>
        <taxon>Pseudomonadati</taxon>
        <taxon>Pseudomonadota</taxon>
        <taxon>Alphaproteobacteria</taxon>
        <taxon>Rhodobacterales</taxon>
        <taxon>Roseobacteraceae</taxon>
        <taxon>Sulfitobacter</taxon>
    </lineage>
</organism>
<dbReference type="AlphaFoldDB" id="A0A7V1BHN5"/>
<keyword evidence="1" id="KW-0812">Transmembrane</keyword>
<sequence length="335" mass="35096">MISLYQTYGKHIMKLYVYLADAARKRAVSLIEGVLYLVIALAVIIGGIVFFQQSQLSNAVTDTARAAVGISSQIRALYQNQKAFGDNVDLTAAAVKSGAVPSNFIGGETGENIIHPFNGGGVAITGLGKGFVMTYSGISSPACQRMAVMDETGAGPMGIGIAGVTIGTSGDFDIMDGPALTAPVIPEAVSSACASGSEIAVFYSASTGGDFDDMLAGLSGPGPAGTGPGTATRDNPWGYPFPSTNLVWECGSKPGRGYTAEEMEEYTSCRYQWSLAEYGNKGGTLAEVCGTASRPQPYHFPDGGYSSYERTLFTFDALDTWPNCLLSYQGRAAYE</sequence>
<dbReference type="EMBL" id="DRFN01000049">
    <property type="protein sequence ID" value="HDZ53392.1"/>
    <property type="molecule type" value="Genomic_DNA"/>
</dbReference>
<dbReference type="Proteomes" id="UP000885704">
    <property type="component" value="Unassembled WGS sequence"/>
</dbReference>
<gene>
    <name evidence="3" type="ORF">ENH63_16815</name>
</gene>
<name>A0A7V1BHN5_9RHOB</name>
<proteinExistence type="predicted"/>
<protein>
    <recommendedName>
        <fullName evidence="2">Type 4 secretion system PilS N-terminal domain-containing protein</fullName>
    </recommendedName>
</protein>
<keyword evidence="1" id="KW-1133">Transmembrane helix</keyword>
<evidence type="ECO:0000313" key="3">
    <source>
        <dbReference type="EMBL" id="HDZ53392.1"/>
    </source>
</evidence>
<keyword evidence="1" id="KW-0472">Membrane</keyword>
<feature type="domain" description="Type 4 secretion system PilS N-terminal" evidence="2">
    <location>
        <begin position="70"/>
        <end position="198"/>
    </location>
</feature>
<reference evidence="3" key="1">
    <citation type="journal article" date="2020" name="mSystems">
        <title>Genome- and Community-Level Interaction Insights into Carbon Utilization and Element Cycling Functions of Hydrothermarchaeota in Hydrothermal Sediment.</title>
        <authorList>
            <person name="Zhou Z."/>
            <person name="Liu Y."/>
            <person name="Xu W."/>
            <person name="Pan J."/>
            <person name="Luo Z.H."/>
            <person name="Li M."/>
        </authorList>
    </citation>
    <scope>NUCLEOTIDE SEQUENCE [LARGE SCALE GENOMIC DNA]</scope>
    <source>
        <strain evidence="3">HyVt-323</strain>
    </source>
</reference>
<evidence type="ECO:0000259" key="2">
    <source>
        <dbReference type="Pfam" id="PF08805"/>
    </source>
</evidence>
<dbReference type="Pfam" id="PF08805">
    <property type="entry name" value="PilS"/>
    <property type="match status" value="1"/>
</dbReference>
<comment type="caution">
    <text evidence="3">The sequence shown here is derived from an EMBL/GenBank/DDBJ whole genome shotgun (WGS) entry which is preliminary data.</text>
</comment>
<accession>A0A7V1BHN5</accession>
<dbReference type="InterPro" id="IPR014911">
    <property type="entry name" value="PilS_N"/>
</dbReference>
<feature type="transmembrane region" description="Helical" evidence="1">
    <location>
        <begin position="34"/>
        <end position="51"/>
    </location>
</feature>